<keyword evidence="3" id="KW-1185">Reference proteome</keyword>
<dbReference type="Proteomes" id="UP001222027">
    <property type="component" value="Unassembled WGS sequence"/>
</dbReference>
<feature type="region of interest" description="Disordered" evidence="1">
    <location>
        <begin position="1"/>
        <end position="26"/>
    </location>
</feature>
<gene>
    <name evidence="2" type="ORF">OPV22_000119</name>
</gene>
<accession>A0AAV8RNQ3</accession>
<comment type="caution">
    <text evidence="2">The sequence shown here is derived from an EMBL/GenBank/DDBJ whole genome shotgun (WGS) entry which is preliminary data.</text>
</comment>
<reference evidence="2 3" key="1">
    <citation type="submission" date="2022-12" db="EMBL/GenBank/DDBJ databases">
        <title>Chromosome-scale assembly of the Ensete ventricosum genome.</title>
        <authorList>
            <person name="Dussert Y."/>
            <person name="Stocks J."/>
            <person name="Wendawek A."/>
            <person name="Woldeyes F."/>
            <person name="Nichols R.A."/>
            <person name="Borrell J.S."/>
        </authorList>
    </citation>
    <scope>NUCLEOTIDE SEQUENCE [LARGE SCALE GENOMIC DNA]</scope>
    <source>
        <strain evidence="3">cv. Maze</strain>
        <tissue evidence="2">Seeds</tissue>
    </source>
</reference>
<evidence type="ECO:0000256" key="1">
    <source>
        <dbReference type="SAM" id="MobiDB-lite"/>
    </source>
</evidence>
<organism evidence="2 3">
    <name type="scientific">Ensete ventricosum</name>
    <name type="common">Abyssinian banana</name>
    <name type="synonym">Musa ensete</name>
    <dbReference type="NCBI Taxonomy" id="4639"/>
    <lineage>
        <taxon>Eukaryota</taxon>
        <taxon>Viridiplantae</taxon>
        <taxon>Streptophyta</taxon>
        <taxon>Embryophyta</taxon>
        <taxon>Tracheophyta</taxon>
        <taxon>Spermatophyta</taxon>
        <taxon>Magnoliopsida</taxon>
        <taxon>Liliopsida</taxon>
        <taxon>Zingiberales</taxon>
        <taxon>Musaceae</taxon>
        <taxon>Ensete</taxon>
    </lineage>
</organism>
<dbReference type="EMBL" id="JAQQAF010000001">
    <property type="protein sequence ID" value="KAJ8509685.1"/>
    <property type="molecule type" value="Genomic_DNA"/>
</dbReference>
<name>A0AAV8RNQ3_ENSVE</name>
<proteinExistence type="predicted"/>
<evidence type="ECO:0000313" key="3">
    <source>
        <dbReference type="Proteomes" id="UP001222027"/>
    </source>
</evidence>
<protein>
    <submittedName>
        <fullName evidence="2">Uncharacterized protein</fullName>
    </submittedName>
</protein>
<evidence type="ECO:0000313" key="2">
    <source>
        <dbReference type="EMBL" id="KAJ8509685.1"/>
    </source>
</evidence>
<sequence>MEGGGDRNRDHDTAETSNRDEAVSPRKAPWTLIGRWTCNQEKKRTVDVMIAYKSYARRHDREVDHKIMLGSVEFAFVPTLCWEESVEEKRDGCQTCLPQAL</sequence>
<dbReference type="AlphaFoldDB" id="A0AAV8RNQ3"/>
<feature type="compositionally biased region" description="Basic and acidic residues" evidence="1">
    <location>
        <begin position="1"/>
        <end position="24"/>
    </location>
</feature>